<dbReference type="Proteomes" id="UP000029046">
    <property type="component" value="Unassembled WGS sequence"/>
</dbReference>
<protein>
    <submittedName>
        <fullName evidence="3">Peptidase, S8/S53 family</fullName>
    </submittedName>
</protein>
<dbReference type="Pfam" id="PF00082">
    <property type="entry name" value="Peptidase_S8"/>
    <property type="match status" value="1"/>
</dbReference>
<dbReference type="GO" id="GO:0004252">
    <property type="term" value="F:serine-type endopeptidase activity"/>
    <property type="evidence" value="ECO:0007669"/>
    <property type="project" value="UniProtKB-UniRule"/>
</dbReference>
<dbReference type="eggNOG" id="COG1404">
    <property type="taxonomic scope" value="Bacteria"/>
</dbReference>
<feature type="active site" description="Charge relay system" evidence="1">
    <location>
        <position position="490"/>
    </location>
</feature>
<gene>
    <name evidence="3" type="ORF">BIGA_0787</name>
</gene>
<proteinExistence type="inferred from homology"/>
<sequence>MNNVLKLKGKLQTAKARRPGPPALPARAAVTTADVQSKIAQLEKVRAFWQKEKTPIDPLVEVHYRTVVAKSNRVRQLLSGTRKKPNDYIVGAYFETIDGHQCHVITYYVTMEIIESTLSNLEACRTILERHGGSIDAAGLASLAKDGLDRIDATAGLTKTVFAQILRDVYYVTRFDVKRQAEEQPGRSLITIYNTGRTISQTVTLLNSLGVDVISANLLDPTTINMIPDQYRRLAQTAPYLVAMSTKDLTELEFEPDTVRDEYTLSIPQPGNEPIIGVIDTRFDASVYFSDWVEYHNVINPELGDDPEDYTHGTEVTSLIVDGPTLNPRLDDGCGRFRVRHFAVAKEGGNSSFTILSEIRRIVSTNSDITVWNLSLGSVVEAPENTISPEAAILDELQHEYGVIFVVAGTNKSVHDDPDTPKRIGSPADSINALVVNATSILREPASYTREGPVLQFFRKPDISCFGGDDTERMAVCKPDSVIALTAGTSFAAPWIARKMAYLIHIMNLSREAAKALLIDSASGWGAAPTDNIRLGYGIVPTRIEDILTTPSNEIRFIIEGAVNAFETFNWRIPVPIVNGKYPYMARATLCYFPKCNKNQGVDYTDTELDFHFGRMSQKGIDSLNSNVQDDPTAKTYEGDARRMYRKWDNVKHVSDVEKTRFVPRTTHGQRFWGFKIRKIERFDPPVDENGIIGKNAGDDMRFGIVVTLRGMDGRNHFDEFKQHCQFQEEPWIVEEIDMQANIELYREADVEIDFEDDDNDDGSL</sequence>
<dbReference type="GO" id="GO:0006508">
    <property type="term" value="P:proteolysis"/>
    <property type="evidence" value="ECO:0007669"/>
    <property type="project" value="UniProtKB-KW"/>
</dbReference>
<accession>A0A087ARE1</accession>
<evidence type="ECO:0000259" key="2">
    <source>
        <dbReference type="Pfam" id="PF00082"/>
    </source>
</evidence>
<evidence type="ECO:0000313" key="3">
    <source>
        <dbReference type="EMBL" id="KFI61341.1"/>
    </source>
</evidence>
<comment type="similarity">
    <text evidence="1">Belongs to the peptidase S8 family.</text>
</comment>
<keyword evidence="1" id="KW-0378">Hydrolase</keyword>
<dbReference type="OrthoDB" id="9768989at2"/>
<dbReference type="PROSITE" id="PS51892">
    <property type="entry name" value="SUBTILASE"/>
    <property type="match status" value="1"/>
</dbReference>
<dbReference type="EMBL" id="JGYX01000002">
    <property type="protein sequence ID" value="KFI61341.1"/>
    <property type="molecule type" value="Genomic_DNA"/>
</dbReference>
<dbReference type="Gene3D" id="3.40.50.200">
    <property type="entry name" value="Peptidase S8/S53 domain"/>
    <property type="match status" value="1"/>
</dbReference>
<dbReference type="InterPro" id="IPR000209">
    <property type="entry name" value="Peptidase_S8/S53_dom"/>
</dbReference>
<dbReference type="InterPro" id="IPR034074">
    <property type="entry name" value="Y4bN_pept_dom"/>
</dbReference>
<reference evidence="3 4" key="1">
    <citation type="submission" date="2014-03" db="EMBL/GenBank/DDBJ databases">
        <title>Genomics of Bifidobacteria.</title>
        <authorList>
            <person name="Ventura M."/>
            <person name="Milani C."/>
            <person name="Lugli G.A."/>
        </authorList>
    </citation>
    <scope>NUCLEOTIDE SEQUENCE [LARGE SCALE GENOMIC DNA]</scope>
    <source>
        <strain evidence="3 4">LMG 11586</strain>
    </source>
</reference>
<dbReference type="AlphaFoldDB" id="A0A087ARE1"/>
<keyword evidence="1" id="KW-0720">Serine protease</keyword>
<evidence type="ECO:0000313" key="4">
    <source>
        <dbReference type="Proteomes" id="UP000029046"/>
    </source>
</evidence>
<name>A0A087ARE1_9BIFI</name>
<feature type="active site" description="Charge relay system" evidence="1">
    <location>
        <position position="280"/>
    </location>
</feature>
<comment type="caution">
    <text evidence="3">The sequence shown here is derived from an EMBL/GenBank/DDBJ whole genome shotgun (WGS) entry which is preliminary data.</text>
</comment>
<dbReference type="RefSeq" id="WP_033507821.1">
    <property type="nucleotide sequence ID" value="NZ_JGYX01000002.1"/>
</dbReference>
<feature type="domain" description="Peptidase S8/S53" evidence="2">
    <location>
        <begin position="271"/>
        <end position="538"/>
    </location>
</feature>
<keyword evidence="4" id="KW-1185">Reference proteome</keyword>
<evidence type="ECO:0000256" key="1">
    <source>
        <dbReference type="PROSITE-ProRule" id="PRU01240"/>
    </source>
</evidence>
<dbReference type="CDD" id="cd04847">
    <property type="entry name" value="Peptidases_S8_Subtilisin_like_2"/>
    <property type="match status" value="1"/>
</dbReference>
<dbReference type="InterPro" id="IPR036852">
    <property type="entry name" value="Peptidase_S8/S53_dom_sf"/>
</dbReference>
<keyword evidence="1" id="KW-0645">Protease</keyword>
<dbReference type="SUPFAM" id="SSF52743">
    <property type="entry name" value="Subtilisin-like"/>
    <property type="match status" value="1"/>
</dbReference>
<feature type="active site" description="Charge relay system" evidence="1">
    <location>
        <position position="312"/>
    </location>
</feature>
<organism evidence="3 4">
    <name type="scientific">Bifidobacterium pullorum subsp. gallinarum</name>
    <dbReference type="NCBI Taxonomy" id="78344"/>
    <lineage>
        <taxon>Bacteria</taxon>
        <taxon>Bacillati</taxon>
        <taxon>Actinomycetota</taxon>
        <taxon>Actinomycetes</taxon>
        <taxon>Bifidobacteriales</taxon>
        <taxon>Bifidobacteriaceae</taxon>
        <taxon>Bifidobacterium</taxon>
    </lineage>
</organism>